<dbReference type="InterPro" id="IPR036318">
    <property type="entry name" value="FAD-bd_PCMH-like_sf"/>
</dbReference>
<dbReference type="Gene3D" id="3.30.43.10">
    <property type="entry name" value="Uridine Diphospho-n-acetylenolpyruvylglucosamine Reductase, domain 2"/>
    <property type="match status" value="1"/>
</dbReference>
<gene>
    <name evidence="3" type="ORF">Poli38472_002035</name>
</gene>
<dbReference type="NCBIfam" id="TIGR01676">
    <property type="entry name" value="GLDHase"/>
    <property type="match status" value="1"/>
</dbReference>
<dbReference type="GO" id="GO:0071949">
    <property type="term" value="F:FAD binding"/>
    <property type="evidence" value="ECO:0007669"/>
    <property type="project" value="InterPro"/>
</dbReference>
<feature type="domain" description="FAD-binding PCMH-type" evidence="2">
    <location>
        <begin position="82"/>
        <end position="259"/>
    </location>
</feature>
<dbReference type="Pfam" id="PF04030">
    <property type="entry name" value="ALO"/>
    <property type="match status" value="1"/>
</dbReference>
<dbReference type="Gene3D" id="3.30.70.2520">
    <property type="match status" value="1"/>
</dbReference>
<name>A0A8K1CHE4_PYTOL</name>
<dbReference type="Pfam" id="PF01565">
    <property type="entry name" value="FAD_binding_4"/>
    <property type="match status" value="1"/>
</dbReference>
<dbReference type="PANTHER" id="PTHR43762:SF1">
    <property type="entry name" value="D-ARABINONO-1,4-LACTONE OXIDASE"/>
    <property type="match status" value="1"/>
</dbReference>
<evidence type="ECO:0000259" key="2">
    <source>
        <dbReference type="PROSITE" id="PS51387"/>
    </source>
</evidence>
<dbReference type="OrthoDB" id="610608at2759"/>
<dbReference type="InterPro" id="IPR016169">
    <property type="entry name" value="FAD-bd_PCMH_sub2"/>
</dbReference>
<dbReference type="InterPro" id="IPR006094">
    <property type="entry name" value="Oxid_FAD_bind_N"/>
</dbReference>
<reference evidence="3" key="1">
    <citation type="submission" date="2019-03" db="EMBL/GenBank/DDBJ databases">
        <title>Long read genome sequence of the mycoparasitic Pythium oligandrum ATCC 38472 isolated from sugarbeet rhizosphere.</title>
        <authorList>
            <person name="Gaulin E."/>
        </authorList>
    </citation>
    <scope>NUCLEOTIDE SEQUENCE</scope>
    <source>
        <strain evidence="3">ATCC 38472_TT</strain>
    </source>
</reference>
<dbReference type="Gene3D" id="3.30.465.10">
    <property type="match status" value="1"/>
</dbReference>
<dbReference type="InterPro" id="IPR010029">
    <property type="entry name" value="GL_DH"/>
</dbReference>
<comment type="caution">
    <text evidence="3">The sequence shown here is derived from an EMBL/GenBank/DDBJ whole genome shotgun (WGS) entry which is preliminary data.</text>
</comment>
<organism evidence="3 4">
    <name type="scientific">Pythium oligandrum</name>
    <name type="common">Mycoparasitic fungus</name>
    <dbReference type="NCBI Taxonomy" id="41045"/>
    <lineage>
        <taxon>Eukaryota</taxon>
        <taxon>Sar</taxon>
        <taxon>Stramenopiles</taxon>
        <taxon>Oomycota</taxon>
        <taxon>Peronosporomycetes</taxon>
        <taxon>Pythiales</taxon>
        <taxon>Pythiaceae</taxon>
        <taxon>Pythium</taxon>
    </lineage>
</organism>
<dbReference type="Proteomes" id="UP000794436">
    <property type="component" value="Unassembled WGS sequence"/>
</dbReference>
<protein>
    <recommendedName>
        <fullName evidence="2">FAD-binding PCMH-type domain-containing protein</fullName>
    </recommendedName>
</protein>
<proteinExistence type="predicted"/>
<accession>A0A8K1CHE4</accession>
<dbReference type="PANTHER" id="PTHR43762">
    <property type="entry name" value="L-GULONOLACTONE OXIDASE"/>
    <property type="match status" value="1"/>
</dbReference>
<dbReference type="InterPro" id="IPR007173">
    <property type="entry name" value="ALO_C"/>
</dbReference>
<evidence type="ECO:0000313" key="3">
    <source>
        <dbReference type="EMBL" id="TMW63094.1"/>
    </source>
</evidence>
<keyword evidence="4" id="KW-1185">Reference proteome</keyword>
<dbReference type="InterPro" id="IPR016167">
    <property type="entry name" value="FAD-bd_PCMH_sub1"/>
</dbReference>
<evidence type="ECO:0000313" key="4">
    <source>
        <dbReference type="Proteomes" id="UP000794436"/>
    </source>
</evidence>
<dbReference type="GO" id="GO:0003885">
    <property type="term" value="F:D-arabinono-1,4-lactone oxidase activity"/>
    <property type="evidence" value="ECO:0007669"/>
    <property type="project" value="InterPro"/>
</dbReference>
<evidence type="ECO:0000256" key="1">
    <source>
        <dbReference type="ARBA" id="ARBA00023002"/>
    </source>
</evidence>
<keyword evidence="1" id="KW-0560">Oxidoreductase</keyword>
<dbReference type="GO" id="GO:0016020">
    <property type="term" value="C:membrane"/>
    <property type="evidence" value="ECO:0007669"/>
    <property type="project" value="InterPro"/>
</dbReference>
<dbReference type="PROSITE" id="PS51387">
    <property type="entry name" value="FAD_PCMH"/>
    <property type="match status" value="1"/>
</dbReference>
<sequence>MIFQRPLVRRAVSVRSIQHLWTTATPVTTAKVNQKAWKPLATALVAGGVAAVAMTTAWTDAARAEADEEDDEHAFVNWSASHECRPREFHVPETVGDVELLLQTYHKKQQKLRCMGAGVSPNGLGFSGTNKGGGHQALMSMALFDKILDVDYENLQVTVEAGIIVGELLDKLREFGMTMQNVASIRDQQVGGITQAGCHGTGAAIPPIDDQVVEMEIVTPAKGCMVLSKTQNPDLFALAKCGLGSLGVVTKLKLQCVPKHHLVEKTTVMTVDEIRRHHTQWLYEFQHLRYMWIPNTDAVIVVQCKRVTEEEARLGVEKYPPPSYTNDEQLEQPRRLYLELAQGQPDPDYHSWNFTKLRDKLLAFDPLNKDLVVRVNQVEKEFWKRSEGYRVGLSDDIIGFDCGGQQLVQEVAFPTAGTLDLDFVETLLKRLDESGIPAPSPIEQRWTSPSASLMSPAASSNPWQLFSWVGIIMYLPTSDSATRSAIWDRFFDYHALYRDVMEPFGATEHWAKIEWPSDAEEREKMRQRLRRRYPIEKFKKARDEVDPHHILSNDIIDELCA</sequence>
<dbReference type="AlphaFoldDB" id="A0A8K1CHE4"/>
<dbReference type="SUPFAM" id="SSF56176">
    <property type="entry name" value="FAD-binding/transporter-associated domain-like"/>
    <property type="match status" value="1"/>
</dbReference>
<dbReference type="EMBL" id="SPLM01000072">
    <property type="protein sequence ID" value="TMW63094.1"/>
    <property type="molecule type" value="Genomic_DNA"/>
</dbReference>
<dbReference type="GO" id="GO:0016633">
    <property type="term" value="F:galactonolactone dehydrogenase activity"/>
    <property type="evidence" value="ECO:0007669"/>
    <property type="project" value="InterPro"/>
</dbReference>
<dbReference type="InterPro" id="IPR010031">
    <property type="entry name" value="FAD_lactone_oxidase-like"/>
</dbReference>
<dbReference type="InterPro" id="IPR016166">
    <property type="entry name" value="FAD-bd_PCMH"/>
</dbReference>
<dbReference type="PIRSF" id="PIRSF000136">
    <property type="entry name" value="LGO_GLO"/>
    <property type="match status" value="1"/>
</dbReference>